<dbReference type="PATRIC" id="fig|1414851.3.peg.1129"/>
<feature type="transmembrane region" description="Helical" evidence="8">
    <location>
        <begin position="58"/>
        <end position="78"/>
    </location>
</feature>
<feature type="transmembrane region" description="Helical" evidence="8">
    <location>
        <begin position="115"/>
        <end position="134"/>
    </location>
</feature>
<evidence type="ECO:0000256" key="4">
    <source>
        <dbReference type="ARBA" id="ARBA00022475"/>
    </source>
</evidence>
<evidence type="ECO:0000256" key="5">
    <source>
        <dbReference type="ARBA" id="ARBA00022692"/>
    </source>
</evidence>
<evidence type="ECO:0000256" key="7">
    <source>
        <dbReference type="ARBA" id="ARBA00023136"/>
    </source>
</evidence>
<keyword evidence="7 8" id="KW-0472">Membrane</keyword>
<feature type="transmembrane region" description="Helical" evidence="8">
    <location>
        <begin position="304"/>
        <end position="322"/>
    </location>
</feature>
<dbReference type="InterPro" id="IPR000522">
    <property type="entry name" value="ABC_transptr_permease_BtuC"/>
</dbReference>
<keyword evidence="3" id="KW-0813">Transport</keyword>
<dbReference type="GO" id="GO:0033214">
    <property type="term" value="P:siderophore-iron import into cell"/>
    <property type="evidence" value="ECO:0007669"/>
    <property type="project" value="TreeGrafter"/>
</dbReference>
<gene>
    <name evidence="9" type="ORF">V757_05580</name>
</gene>
<accession>V8G8D8</accession>
<keyword evidence="6 8" id="KW-1133">Transmembrane helix</keyword>
<dbReference type="Gene3D" id="1.10.3470.10">
    <property type="entry name" value="ABC transporter involved in vitamin B12 uptake, BtuC"/>
    <property type="match status" value="1"/>
</dbReference>
<evidence type="ECO:0000256" key="3">
    <source>
        <dbReference type="ARBA" id="ARBA00022448"/>
    </source>
</evidence>
<dbReference type="RefSeq" id="WP_023950595.1">
    <property type="nucleotide sequence ID" value="NZ_AYSV01000072.1"/>
</dbReference>
<comment type="similarity">
    <text evidence="2">Belongs to the binding-protein-dependent transport system permease family. FecCD subfamily.</text>
</comment>
<dbReference type="SUPFAM" id="SSF81345">
    <property type="entry name" value="ABC transporter involved in vitamin B12 uptake, BtuC"/>
    <property type="match status" value="1"/>
</dbReference>
<evidence type="ECO:0000256" key="6">
    <source>
        <dbReference type="ARBA" id="ARBA00022989"/>
    </source>
</evidence>
<comment type="subcellular location">
    <subcellularLocation>
        <location evidence="1">Cell membrane</location>
        <topology evidence="1">Multi-pass membrane protein</topology>
    </subcellularLocation>
</comment>
<feature type="transmembrane region" description="Helical" evidence="8">
    <location>
        <begin position="275"/>
        <end position="295"/>
    </location>
</feature>
<feature type="transmembrane region" description="Helical" evidence="8">
    <location>
        <begin position="235"/>
        <end position="255"/>
    </location>
</feature>
<dbReference type="GO" id="GO:0022857">
    <property type="term" value="F:transmembrane transporter activity"/>
    <property type="evidence" value="ECO:0007669"/>
    <property type="project" value="InterPro"/>
</dbReference>
<dbReference type="GO" id="GO:0005886">
    <property type="term" value="C:plasma membrane"/>
    <property type="evidence" value="ECO:0007669"/>
    <property type="project" value="UniProtKB-SubCell"/>
</dbReference>
<evidence type="ECO:0000256" key="1">
    <source>
        <dbReference type="ARBA" id="ARBA00004651"/>
    </source>
</evidence>
<dbReference type="Pfam" id="PF01032">
    <property type="entry name" value="FecCD"/>
    <property type="match status" value="1"/>
</dbReference>
<feature type="transmembrane region" description="Helical" evidence="8">
    <location>
        <begin position="188"/>
        <end position="207"/>
    </location>
</feature>
<name>V8G8D8_9BURK</name>
<evidence type="ECO:0000313" key="9">
    <source>
        <dbReference type="EMBL" id="ETD72218.1"/>
    </source>
</evidence>
<dbReference type="PANTHER" id="PTHR30472">
    <property type="entry name" value="FERRIC ENTEROBACTIN TRANSPORT SYSTEM PERMEASE PROTEIN"/>
    <property type="match status" value="1"/>
</dbReference>
<evidence type="ECO:0000256" key="8">
    <source>
        <dbReference type="SAM" id="Phobius"/>
    </source>
</evidence>
<organism evidence="9 10">
    <name type="scientific">Pelistega indica</name>
    <dbReference type="NCBI Taxonomy" id="1414851"/>
    <lineage>
        <taxon>Bacteria</taxon>
        <taxon>Pseudomonadati</taxon>
        <taxon>Pseudomonadota</taxon>
        <taxon>Betaproteobacteria</taxon>
        <taxon>Burkholderiales</taxon>
        <taxon>Alcaligenaceae</taxon>
        <taxon>Pelistega</taxon>
    </lineage>
</organism>
<dbReference type="AlphaFoldDB" id="V8G8D8"/>
<proteinExistence type="inferred from homology"/>
<dbReference type="OrthoDB" id="9811975at2"/>
<dbReference type="InterPro" id="IPR037294">
    <property type="entry name" value="ABC_BtuC-like"/>
</dbReference>
<feature type="transmembrane region" description="Helical" evidence="8">
    <location>
        <begin position="146"/>
        <end position="168"/>
    </location>
</feature>
<dbReference type="EMBL" id="AYSV01000072">
    <property type="protein sequence ID" value="ETD72218.1"/>
    <property type="molecule type" value="Genomic_DNA"/>
</dbReference>
<dbReference type="Proteomes" id="UP000018766">
    <property type="component" value="Unassembled WGS sequence"/>
</dbReference>
<keyword evidence="10" id="KW-1185">Reference proteome</keyword>
<evidence type="ECO:0000256" key="2">
    <source>
        <dbReference type="ARBA" id="ARBA00007935"/>
    </source>
</evidence>
<dbReference type="CDD" id="cd06550">
    <property type="entry name" value="TM_ABC_iron-siderophores_like"/>
    <property type="match status" value="1"/>
</dbReference>
<feature type="transmembrane region" description="Helical" evidence="8">
    <location>
        <begin position="7"/>
        <end position="27"/>
    </location>
</feature>
<keyword evidence="5 8" id="KW-0812">Transmembrane</keyword>
<sequence length="335" mass="35613">MRTSRSMVIGIASICTAVAVIFIGLMIGARPLTWDTMINALFSPDNKIDSIFVWTLRLPRSICAFMGGASLAVSGYLLQTLTRNPLAGPGLTGVTSGAVAAIVSCYIFFPKISSGSYSFIGLLGGLTAALMVFWITRGNLKRPLHLALAGISISLFFNAITTYLLISIGPQASSLLFWLTGGFQGRTWLQLAYMLPWMTIGIGGALLTRRIFSLMVLSDEAASSMGLRLNLWKSIFLVLAVILVAGVVPVAGPVAFVGLATPHIVRLLQPDDPCWSVILAASLGGLIATIADIIARSIAAPQELPISIIMALIGGPVFIYLIQKPNFSLNKGSKK</sequence>
<dbReference type="PANTHER" id="PTHR30472:SF58">
    <property type="entry name" value="IRON(3+)-HYDROXAMATE IMPORT SYSTEM PERMEASE PROTEIN FHUB"/>
    <property type="match status" value="1"/>
</dbReference>
<protein>
    <submittedName>
        <fullName evidence="9">Ferrichrome ABC transporter permease</fullName>
    </submittedName>
</protein>
<evidence type="ECO:0000313" key="10">
    <source>
        <dbReference type="Proteomes" id="UP000018766"/>
    </source>
</evidence>
<feature type="transmembrane region" description="Helical" evidence="8">
    <location>
        <begin position="90"/>
        <end position="109"/>
    </location>
</feature>
<reference evidence="9 10" key="1">
    <citation type="submission" date="2013-11" db="EMBL/GenBank/DDBJ databases">
        <title>Genomic analysis of Pelistega sp. HM-7.</title>
        <authorList>
            <person name="Kumbhare S.V."/>
            <person name="Shetty S.A."/>
            <person name="Sharma O."/>
            <person name="Dhotre D.P."/>
        </authorList>
    </citation>
    <scope>NUCLEOTIDE SEQUENCE [LARGE SCALE GENOMIC DNA]</scope>
    <source>
        <strain evidence="9 10">HM-7</strain>
    </source>
</reference>
<keyword evidence="4" id="KW-1003">Cell membrane</keyword>
<comment type="caution">
    <text evidence="9">The sequence shown here is derived from an EMBL/GenBank/DDBJ whole genome shotgun (WGS) entry which is preliminary data.</text>
</comment>